<dbReference type="SUPFAM" id="SSF51735">
    <property type="entry name" value="NAD(P)-binding Rossmann-fold domains"/>
    <property type="match status" value="1"/>
</dbReference>
<feature type="binding site" evidence="8">
    <location>
        <begin position="14"/>
        <end position="19"/>
    </location>
    <ligand>
        <name>NAD(+)</name>
        <dbReference type="ChEBI" id="CHEBI:57540"/>
    </ligand>
</feature>
<dbReference type="InterPro" id="IPR013328">
    <property type="entry name" value="6PGD_dom2"/>
</dbReference>
<dbReference type="PROSITE" id="PS00957">
    <property type="entry name" value="NAD_G3PDH"/>
    <property type="match status" value="1"/>
</dbReference>
<dbReference type="PIRSF" id="PIRSF000114">
    <property type="entry name" value="Glycerol-3-P_dh"/>
    <property type="match status" value="1"/>
</dbReference>
<dbReference type="NCBIfam" id="NF011213">
    <property type="entry name" value="PRK14620.1"/>
    <property type="match status" value="1"/>
</dbReference>
<dbReference type="OrthoDB" id="8117854at2759"/>
<accession>A0A8X6FDK8</accession>
<keyword evidence="4 9" id="KW-0560">Oxidoreductase</keyword>
<evidence type="ECO:0000256" key="9">
    <source>
        <dbReference type="RuleBase" id="RU000437"/>
    </source>
</evidence>
<dbReference type="SUPFAM" id="SSF48179">
    <property type="entry name" value="6-phosphogluconate dehydrogenase C-terminal domain-like"/>
    <property type="match status" value="1"/>
</dbReference>
<dbReference type="Pfam" id="PF01210">
    <property type="entry name" value="NAD_Gly3P_dh_N"/>
    <property type="match status" value="1"/>
</dbReference>
<reference evidence="13" key="1">
    <citation type="submission" date="2020-07" db="EMBL/GenBank/DDBJ databases">
        <title>Multicomponent nature underlies the extraordinary mechanical properties of spider dragline silk.</title>
        <authorList>
            <person name="Kono N."/>
            <person name="Nakamura H."/>
            <person name="Mori M."/>
            <person name="Yoshida Y."/>
            <person name="Ohtoshi R."/>
            <person name="Malay A.D."/>
            <person name="Moran D.A.P."/>
            <person name="Tomita M."/>
            <person name="Numata K."/>
            <person name="Arakawa K."/>
        </authorList>
    </citation>
    <scope>NUCLEOTIDE SEQUENCE</scope>
</reference>
<dbReference type="PRINTS" id="PR00077">
    <property type="entry name" value="GPDHDRGNASE"/>
</dbReference>
<evidence type="ECO:0000313" key="13">
    <source>
        <dbReference type="EMBL" id="GFQ76601.1"/>
    </source>
</evidence>
<evidence type="ECO:0000259" key="11">
    <source>
        <dbReference type="Pfam" id="PF01210"/>
    </source>
</evidence>
<dbReference type="NCBIfam" id="NF000942">
    <property type="entry name" value="PRK00094.1-4"/>
    <property type="match status" value="1"/>
</dbReference>
<dbReference type="GO" id="GO:0051287">
    <property type="term" value="F:NAD binding"/>
    <property type="evidence" value="ECO:0007669"/>
    <property type="project" value="UniProtKB-UniRule"/>
</dbReference>
<dbReference type="GO" id="GO:0005829">
    <property type="term" value="C:cytosol"/>
    <property type="evidence" value="ECO:0007669"/>
    <property type="project" value="TreeGrafter"/>
</dbReference>
<gene>
    <name evidence="13" type="primary">gpsA</name>
    <name evidence="14" type="ORF">TNCT_303121</name>
    <name evidence="13" type="ORF">TNCT_635421</name>
</gene>
<dbReference type="Gene3D" id="3.40.50.720">
    <property type="entry name" value="NAD(P)-binding Rossmann-like Domain"/>
    <property type="match status" value="1"/>
</dbReference>
<dbReference type="Proteomes" id="UP000887116">
    <property type="component" value="Unassembled WGS sequence"/>
</dbReference>
<dbReference type="GO" id="GO:0141152">
    <property type="term" value="F:glycerol-3-phosphate dehydrogenase (NAD+) activity"/>
    <property type="evidence" value="ECO:0007669"/>
    <property type="project" value="UniProtKB-UniRule"/>
</dbReference>
<dbReference type="InterPro" id="IPR008927">
    <property type="entry name" value="6-PGluconate_DH-like_C_sf"/>
</dbReference>
<dbReference type="GO" id="GO:0046168">
    <property type="term" value="P:glycerol-3-phosphate catabolic process"/>
    <property type="evidence" value="ECO:0007669"/>
    <property type="project" value="UniProtKB-UniRule"/>
</dbReference>
<feature type="domain" description="Glycerol-3-phosphate dehydrogenase NAD-dependent C-terminal" evidence="12">
    <location>
        <begin position="182"/>
        <end position="329"/>
    </location>
</feature>
<evidence type="ECO:0000256" key="7">
    <source>
        <dbReference type="PIRSR" id="PIRSR000114-2"/>
    </source>
</evidence>
<name>A0A8X6FDK8_TRICU</name>
<comment type="pathway">
    <text evidence="1">Lipid metabolism.</text>
</comment>
<evidence type="ECO:0000256" key="2">
    <source>
        <dbReference type="ARBA" id="ARBA00005192"/>
    </source>
</evidence>
<dbReference type="InterPro" id="IPR036291">
    <property type="entry name" value="NAD(P)-bd_dom_sf"/>
</dbReference>
<dbReference type="HAMAP" id="MF_00394">
    <property type="entry name" value="NAD_Glyc3P_dehydrog"/>
    <property type="match status" value="1"/>
</dbReference>
<evidence type="ECO:0000259" key="12">
    <source>
        <dbReference type="Pfam" id="PF07479"/>
    </source>
</evidence>
<dbReference type="Gene3D" id="1.10.1040.10">
    <property type="entry name" value="N-(1-d-carboxylethyl)-l-norvaline Dehydrogenase, domain 2"/>
    <property type="match status" value="1"/>
</dbReference>
<dbReference type="Pfam" id="PF07479">
    <property type="entry name" value="NAD_Gly3P_dh_C"/>
    <property type="match status" value="1"/>
</dbReference>
<evidence type="ECO:0000313" key="15">
    <source>
        <dbReference type="Proteomes" id="UP000887116"/>
    </source>
</evidence>
<dbReference type="EC" id="1.1.1.8" evidence="10"/>
<dbReference type="PANTHER" id="PTHR11728">
    <property type="entry name" value="GLYCEROL-3-PHOSPHATE DEHYDROGENASE"/>
    <property type="match status" value="1"/>
</dbReference>
<feature type="binding site" evidence="7">
    <location>
        <position position="110"/>
    </location>
    <ligand>
        <name>substrate</name>
    </ligand>
</feature>
<dbReference type="GO" id="GO:0005975">
    <property type="term" value="P:carbohydrate metabolic process"/>
    <property type="evidence" value="ECO:0007669"/>
    <property type="project" value="InterPro"/>
</dbReference>
<evidence type="ECO:0000256" key="3">
    <source>
        <dbReference type="ARBA" id="ARBA00011009"/>
    </source>
</evidence>
<dbReference type="PANTHER" id="PTHR11728:SF1">
    <property type="entry name" value="GLYCEROL-3-PHOSPHATE DEHYDROGENASE [NAD(+)] 2, CHLOROPLASTIC"/>
    <property type="match status" value="1"/>
</dbReference>
<dbReference type="InterPro" id="IPR006168">
    <property type="entry name" value="G3P_DH_NAD-dep"/>
</dbReference>
<feature type="binding site" evidence="8">
    <location>
        <position position="261"/>
    </location>
    <ligand>
        <name>NAD(+)</name>
        <dbReference type="ChEBI" id="CHEBI:57540"/>
    </ligand>
</feature>
<feature type="binding site" evidence="8">
    <location>
        <position position="142"/>
    </location>
    <ligand>
        <name>NAD(+)</name>
        <dbReference type="ChEBI" id="CHEBI:57540"/>
    </ligand>
</feature>
<organism evidence="13 15">
    <name type="scientific">Trichonephila clavata</name>
    <name type="common">Joro spider</name>
    <name type="synonym">Nephila clavata</name>
    <dbReference type="NCBI Taxonomy" id="2740835"/>
    <lineage>
        <taxon>Eukaryota</taxon>
        <taxon>Metazoa</taxon>
        <taxon>Ecdysozoa</taxon>
        <taxon>Arthropoda</taxon>
        <taxon>Chelicerata</taxon>
        <taxon>Arachnida</taxon>
        <taxon>Araneae</taxon>
        <taxon>Araneomorphae</taxon>
        <taxon>Entelegynae</taxon>
        <taxon>Araneoidea</taxon>
        <taxon>Nephilidae</taxon>
        <taxon>Trichonephila</taxon>
    </lineage>
</organism>
<comment type="catalytic activity">
    <reaction evidence="5 10">
        <text>sn-glycerol 3-phosphate + NAD(+) = dihydroxyacetone phosphate + NADH + H(+)</text>
        <dbReference type="Rhea" id="RHEA:11092"/>
        <dbReference type="ChEBI" id="CHEBI:15378"/>
        <dbReference type="ChEBI" id="CHEBI:57540"/>
        <dbReference type="ChEBI" id="CHEBI:57597"/>
        <dbReference type="ChEBI" id="CHEBI:57642"/>
        <dbReference type="ChEBI" id="CHEBI:57945"/>
        <dbReference type="EC" id="1.1.1.8"/>
    </reaction>
</comment>
<protein>
    <recommendedName>
        <fullName evidence="10">Glycerol-3-phosphate dehydrogenase [NAD(+)]</fullName>
        <ecNumber evidence="10">1.1.1.8</ecNumber>
    </recommendedName>
</protein>
<keyword evidence="15" id="KW-1185">Reference proteome</keyword>
<evidence type="ECO:0000256" key="1">
    <source>
        <dbReference type="ARBA" id="ARBA00005189"/>
    </source>
</evidence>
<evidence type="ECO:0000313" key="14">
    <source>
        <dbReference type="EMBL" id="GFR19771.1"/>
    </source>
</evidence>
<evidence type="ECO:0000256" key="8">
    <source>
        <dbReference type="PIRSR" id="PIRSR000114-3"/>
    </source>
</evidence>
<comment type="caution">
    <text evidence="13">The sequence shown here is derived from an EMBL/GenBank/DDBJ whole genome shotgun (WGS) entry which is preliminary data.</text>
</comment>
<dbReference type="EMBL" id="BMAO01007960">
    <property type="protein sequence ID" value="GFR19771.1"/>
    <property type="molecule type" value="Genomic_DNA"/>
</dbReference>
<dbReference type="InterPro" id="IPR006109">
    <property type="entry name" value="G3P_DH_NAD-dep_C"/>
</dbReference>
<dbReference type="InterPro" id="IPR011128">
    <property type="entry name" value="G3P_DH_NAD-dep_N"/>
</dbReference>
<proteinExistence type="inferred from homology"/>
<evidence type="ECO:0000256" key="10">
    <source>
        <dbReference type="RuleBase" id="RU361243"/>
    </source>
</evidence>
<keyword evidence="8 9" id="KW-0520">NAD</keyword>
<evidence type="ECO:0000256" key="4">
    <source>
        <dbReference type="ARBA" id="ARBA00023002"/>
    </source>
</evidence>
<dbReference type="NCBIfam" id="NF000940">
    <property type="entry name" value="PRK00094.1-2"/>
    <property type="match status" value="1"/>
</dbReference>
<sequence length="334" mass="36240">MIFLEYCVAISILGAGAWGTAIAISLSSKKDVILWTRNETTFESINGKRESDKLPGCRISDSVSVKLAIEDTINASVTILAVPTQSLRKVCQQLYNCNLKKDVAIILACKGIEKSTLKLPSEIVNEVLPNNPIAIFSGPSFAIEVAKKLPYSMVLACQNNTLGSKLVLELQQENVKLEFSNDIIGVQICAALKNVFAIACGIIFGRKLGFNAHAALITKSMNEIKTLYLAKIGNSNINMDTLLGPSCLGDLVMTCTSLNSRNLSFGFKIGNSNNGFNVQQILSEGKLVIEGFSTAESAFNLARKLKIKMPICEAVYRLLYESTSIEDTISVLVN</sequence>
<evidence type="ECO:0000256" key="6">
    <source>
        <dbReference type="PIRSR" id="PIRSR000114-1"/>
    </source>
</evidence>
<feature type="domain" description="Glycerol-3-phosphate dehydrogenase NAD-dependent N-terminal" evidence="11">
    <location>
        <begin position="10"/>
        <end position="161"/>
    </location>
</feature>
<dbReference type="EMBL" id="BMAO01011793">
    <property type="protein sequence ID" value="GFQ76601.1"/>
    <property type="molecule type" value="Genomic_DNA"/>
</dbReference>
<comment type="pathway">
    <text evidence="2">Phospholipid metabolism; alpha-glycerophosphate cycle.</text>
</comment>
<comment type="similarity">
    <text evidence="3 9">Belongs to the NAD-dependent glycerol-3-phosphate dehydrogenase family.</text>
</comment>
<feature type="binding site" evidence="7">
    <location>
        <begin position="261"/>
        <end position="262"/>
    </location>
    <ligand>
        <name>substrate</name>
    </ligand>
</feature>
<evidence type="ECO:0000256" key="5">
    <source>
        <dbReference type="ARBA" id="ARBA00048683"/>
    </source>
</evidence>
<dbReference type="AlphaFoldDB" id="A0A8X6FDK8"/>
<feature type="active site" description="Proton acceptor" evidence="6">
    <location>
        <position position="193"/>
    </location>
</feature>